<dbReference type="InterPro" id="IPR046278">
    <property type="entry name" value="DUF6311"/>
</dbReference>
<reference evidence="4 5" key="1">
    <citation type="submission" date="2019-09" db="EMBL/GenBank/DDBJ databases">
        <title>Draft genome sequencing of Hungatella hathewayi 123Y-2.</title>
        <authorList>
            <person name="Lv Q."/>
            <person name="Li S."/>
        </authorList>
    </citation>
    <scope>NUCLEOTIDE SEQUENCE [LARGE SCALE GENOMIC DNA]</scope>
    <source>
        <strain evidence="4 5">123Y-2</strain>
    </source>
</reference>
<evidence type="ECO:0000259" key="3">
    <source>
        <dbReference type="Pfam" id="PF25853"/>
    </source>
</evidence>
<keyword evidence="1" id="KW-0812">Transmembrane</keyword>
<feature type="transmembrane region" description="Helical" evidence="1">
    <location>
        <begin position="233"/>
        <end position="254"/>
    </location>
</feature>
<feature type="domain" description="DUF6311" evidence="3">
    <location>
        <begin position="442"/>
        <end position="553"/>
    </location>
</feature>
<name>A0AAW9WFF9_9FIRM</name>
<feature type="transmembrane region" description="Helical" evidence="1">
    <location>
        <begin position="328"/>
        <end position="345"/>
    </location>
</feature>
<evidence type="ECO:0008006" key="6">
    <source>
        <dbReference type="Google" id="ProtNLM"/>
    </source>
</evidence>
<gene>
    <name evidence="4" type="ORF">GNE07_12460</name>
</gene>
<dbReference type="RefSeq" id="WP_055651192.1">
    <property type="nucleotide sequence ID" value="NZ_CABJBJ010000028.1"/>
</dbReference>
<feature type="transmembrane region" description="Helical" evidence="1">
    <location>
        <begin position="135"/>
        <end position="152"/>
    </location>
</feature>
<proteinExistence type="predicted"/>
<dbReference type="EMBL" id="WNME01000007">
    <property type="protein sequence ID" value="MUB63865.1"/>
    <property type="molecule type" value="Genomic_DNA"/>
</dbReference>
<feature type="transmembrane region" description="Helical" evidence="1">
    <location>
        <begin position="67"/>
        <end position="94"/>
    </location>
</feature>
<protein>
    <recommendedName>
        <fullName evidence="6">Glycosyltransferase RgtA/B/C/D-like domain-containing protein</fullName>
    </recommendedName>
</protein>
<evidence type="ECO:0000259" key="2">
    <source>
        <dbReference type="Pfam" id="PF19830"/>
    </source>
</evidence>
<dbReference type="Pfam" id="PF19830">
    <property type="entry name" value="DUF6311"/>
    <property type="match status" value="1"/>
</dbReference>
<evidence type="ECO:0000313" key="5">
    <source>
        <dbReference type="Proteomes" id="UP000434223"/>
    </source>
</evidence>
<feature type="domain" description="DUF6311" evidence="2">
    <location>
        <begin position="21"/>
        <end position="418"/>
    </location>
</feature>
<dbReference type="InterPro" id="IPR058671">
    <property type="entry name" value="DUF6311_C"/>
</dbReference>
<dbReference type="Proteomes" id="UP000434223">
    <property type="component" value="Unassembled WGS sequence"/>
</dbReference>
<evidence type="ECO:0000313" key="4">
    <source>
        <dbReference type="EMBL" id="MUB63865.1"/>
    </source>
</evidence>
<dbReference type="Pfam" id="PF25853">
    <property type="entry name" value="DUF6311_C"/>
    <property type="match status" value="1"/>
</dbReference>
<keyword evidence="1" id="KW-0472">Membrane</keyword>
<dbReference type="AlphaFoldDB" id="A0AAW9WFF9"/>
<feature type="transmembrane region" description="Helical" evidence="1">
    <location>
        <begin position="377"/>
        <end position="394"/>
    </location>
</feature>
<sequence length="686" mass="78278">MVGKLTHSQKQYIKLIIIAFFIGSFAFICIYGTNILHITNDSWLLNGNDLNQHYLGWKFYRNSPWNYPIGLINGITLTPISVIYTDSIPIFAVFFKILSPILPETFQYFGIWGILCFILQAIFSILILYKYSRKICISAVGSIILTISPIVLQRMFIHSALAANWLILASLNVWVYRDKVTGYIKPFILWTILLVLSVGVHMYYVPMVFAIMCANFLYLFLEKRSFYTIKIAIFTILISLGCSLLFMWILGGFYGNSSIVQPGLGSFSSNLNTFINSQGHSLILKSMPLVSPDQGEGYGYLGLGVILLLILGGIQCLNNGKLNFNKNFFISFVSLFLILFIYALSPRITFNDKILANFLLPSPLYNLFSIFRATGRFIWPLCYIISITAIILSIDNFERKAVYFLLIMCMSIQIIDISPAIQYAQQAYSGEITYNTTLQHAAWKELGKNFSKVKFITSFTEPQNYDLILTNYFTMAEVFDIADWAENNNLTLNDFYIGRRDSSLIEQDKYKSWISLLNGNIDKDTIYIFPKIPCALLDIEGITVYALDNVVIAISSDYEWKENELESLNWSSPIDLVNYMLVDNGKYFVNTSQLTKSKIMYGPYIPLQPGYYQITIEGSNLNSAIFDCNSNSFNTKMNINILSESPQKVVYNFKLSKLAEDIEFRIIPNDDINVQVTNLKIEKLNT</sequence>
<comment type="caution">
    <text evidence="4">The sequence shown here is derived from an EMBL/GenBank/DDBJ whole genome shotgun (WGS) entry which is preliminary data.</text>
</comment>
<evidence type="ECO:0000256" key="1">
    <source>
        <dbReference type="SAM" id="Phobius"/>
    </source>
</evidence>
<feature type="transmembrane region" description="Helical" evidence="1">
    <location>
        <begin position="297"/>
        <end position="316"/>
    </location>
</feature>
<accession>A0AAW9WFF9</accession>
<keyword evidence="1" id="KW-1133">Transmembrane helix</keyword>
<organism evidence="4 5">
    <name type="scientific">Hungatella hathewayi</name>
    <dbReference type="NCBI Taxonomy" id="154046"/>
    <lineage>
        <taxon>Bacteria</taxon>
        <taxon>Bacillati</taxon>
        <taxon>Bacillota</taxon>
        <taxon>Clostridia</taxon>
        <taxon>Lachnospirales</taxon>
        <taxon>Lachnospiraceae</taxon>
        <taxon>Hungatella</taxon>
    </lineage>
</organism>
<feature type="transmembrane region" description="Helical" evidence="1">
    <location>
        <begin position="401"/>
        <end position="421"/>
    </location>
</feature>
<feature type="transmembrane region" description="Helical" evidence="1">
    <location>
        <begin position="106"/>
        <end position="129"/>
    </location>
</feature>
<feature type="transmembrane region" description="Helical" evidence="1">
    <location>
        <begin position="188"/>
        <end position="221"/>
    </location>
</feature>
<feature type="transmembrane region" description="Helical" evidence="1">
    <location>
        <begin position="12"/>
        <end position="33"/>
    </location>
</feature>